<keyword evidence="3" id="KW-1185">Reference proteome</keyword>
<comment type="caution">
    <text evidence="2">The sequence shown here is derived from an EMBL/GenBank/DDBJ whole genome shotgun (WGS) entry which is preliminary data.</text>
</comment>
<gene>
    <name evidence="2" type="ORF">J7W16_18345</name>
</gene>
<keyword evidence="2" id="KW-0489">Methyltransferase</keyword>
<dbReference type="GO" id="GO:0032259">
    <property type="term" value="P:methylation"/>
    <property type="evidence" value="ECO:0007669"/>
    <property type="project" value="UniProtKB-KW"/>
</dbReference>
<keyword evidence="2" id="KW-0808">Transferase</keyword>
<dbReference type="Pfam" id="PF13649">
    <property type="entry name" value="Methyltransf_25"/>
    <property type="match status" value="1"/>
</dbReference>
<evidence type="ECO:0000313" key="2">
    <source>
        <dbReference type="EMBL" id="MBP3953086.1"/>
    </source>
</evidence>
<protein>
    <submittedName>
        <fullName evidence="2">Methyltransferase domain-containing protein</fullName>
    </submittedName>
</protein>
<dbReference type="Proteomes" id="UP000678228">
    <property type="component" value="Unassembled WGS sequence"/>
</dbReference>
<dbReference type="EMBL" id="JAGKSQ010000010">
    <property type="protein sequence ID" value="MBP3953086.1"/>
    <property type="molecule type" value="Genomic_DNA"/>
</dbReference>
<reference evidence="2" key="1">
    <citation type="submission" date="2021-03" db="EMBL/GenBank/DDBJ databases">
        <title>Bacillus suaedae sp. nov., isolated from Suaeda aralocaspica.</title>
        <authorList>
            <person name="Lei R.F.R."/>
        </authorList>
    </citation>
    <scope>NUCLEOTIDE SEQUENCE</scope>
    <source>
        <strain evidence="2">YZJH907-2</strain>
    </source>
</reference>
<evidence type="ECO:0000259" key="1">
    <source>
        <dbReference type="Pfam" id="PF13649"/>
    </source>
</evidence>
<name>A0A940WVL6_9BACI</name>
<accession>A0A940WVL6</accession>
<dbReference type="SUPFAM" id="SSF53335">
    <property type="entry name" value="S-adenosyl-L-methionine-dependent methyltransferases"/>
    <property type="match status" value="1"/>
</dbReference>
<dbReference type="InterPro" id="IPR029063">
    <property type="entry name" value="SAM-dependent_MTases_sf"/>
</dbReference>
<dbReference type="CDD" id="cd02440">
    <property type="entry name" value="AdoMet_MTases"/>
    <property type="match status" value="1"/>
</dbReference>
<feature type="domain" description="Methyltransferase" evidence="1">
    <location>
        <begin position="39"/>
        <end position="87"/>
    </location>
</feature>
<dbReference type="GO" id="GO:0008168">
    <property type="term" value="F:methyltransferase activity"/>
    <property type="evidence" value="ECO:0007669"/>
    <property type="project" value="UniProtKB-KW"/>
</dbReference>
<sequence length="95" mass="10638">MKVNFGNVAKDYARYRNDLPIELLESLKLRGINFNNKKVADLGCGTGVLSRALHREGAVVVGVEPSKELIQEAKQIDGNEGYMIDYVNTYYCLLN</sequence>
<dbReference type="InterPro" id="IPR041698">
    <property type="entry name" value="Methyltransf_25"/>
</dbReference>
<organism evidence="2 3">
    <name type="scientific">Halalkalibacter suaedae</name>
    <dbReference type="NCBI Taxonomy" id="2822140"/>
    <lineage>
        <taxon>Bacteria</taxon>
        <taxon>Bacillati</taxon>
        <taxon>Bacillota</taxon>
        <taxon>Bacilli</taxon>
        <taxon>Bacillales</taxon>
        <taxon>Bacillaceae</taxon>
        <taxon>Halalkalibacter</taxon>
    </lineage>
</organism>
<evidence type="ECO:0000313" key="3">
    <source>
        <dbReference type="Proteomes" id="UP000678228"/>
    </source>
</evidence>
<dbReference type="Gene3D" id="3.40.50.150">
    <property type="entry name" value="Vaccinia Virus protein VP39"/>
    <property type="match status" value="1"/>
</dbReference>
<dbReference type="AlphaFoldDB" id="A0A940WVL6"/>
<proteinExistence type="predicted"/>
<dbReference type="RefSeq" id="WP_210598944.1">
    <property type="nucleotide sequence ID" value="NZ_JAGKSQ010000010.1"/>
</dbReference>